<keyword evidence="2" id="KW-1185">Reference proteome</keyword>
<accession>A0A915C173</accession>
<keyword evidence="1" id="KW-0812">Transmembrane</keyword>
<protein>
    <submittedName>
        <fullName evidence="3">Uncharacterized protein</fullName>
    </submittedName>
</protein>
<dbReference type="AlphaFoldDB" id="A0A915C173"/>
<name>A0A915C173_PARUN</name>
<sequence length="100" mass="11561">MKLQKIGSARKACRAHSRCITLQHHICFRKQVNVPSIFIFLCCGFGALVAFIQRTSFSSFPPLRWLPSQITNSIFTAHYIPSASFFSFRVIRLLFFFRAE</sequence>
<evidence type="ECO:0000313" key="3">
    <source>
        <dbReference type="WBParaSite" id="PgR073_g004_t02"/>
    </source>
</evidence>
<dbReference type="Proteomes" id="UP000887569">
    <property type="component" value="Unplaced"/>
</dbReference>
<evidence type="ECO:0000256" key="1">
    <source>
        <dbReference type="SAM" id="Phobius"/>
    </source>
</evidence>
<feature type="transmembrane region" description="Helical" evidence="1">
    <location>
        <begin position="73"/>
        <end position="95"/>
    </location>
</feature>
<keyword evidence="1" id="KW-0472">Membrane</keyword>
<dbReference type="WBParaSite" id="PgR073_g004_t02">
    <property type="protein sequence ID" value="PgR073_g004_t02"/>
    <property type="gene ID" value="PgR073_g004"/>
</dbReference>
<proteinExistence type="predicted"/>
<keyword evidence="1" id="KW-1133">Transmembrane helix</keyword>
<reference evidence="3" key="1">
    <citation type="submission" date="2022-11" db="UniProtKB">
        <authorList>
            <consortium name="WormBaseParasite"/>
        </authorList>
    </citation>
    <scope>IDENTIFICATION</scope>
</reference>
<evidence type="ECO:0000313" key="2">
    <source>
        <dbReference type="Proteomes" id="UP000887569"/>
    </source>
</evidence>
<feature type="transmembrane region" description="Helical" evidence="1">
    <location>
        <begin position="32"/>
        <end position="53"/>
    </location>
</feature>
<organism evidence="2 3">
    <name type="scientific">Parascaris univalens</name>
    <name type="common">Nematode worm</name>
    <dbReference type="NCBI Taxonomy" id="6257"/>
    <lineage>
        <taxon>Eukaryota</taxon>
        <taxon>Metazoa</taxon>
        <taxon>Ecdysozoa</taxon>
        <taxon>Nematoda</taxon>
        <taxon>Chromadorea</taxon>
        <taxon>Rhabditida</taxon>
        <taxon>Spirurina</taxon>
        <taxon>Ascaridomorpha</taxon>
        <taxon>Ascaridoidea</taxon>
        <taxon>Ascarididae</taxon>
        <taxon>Parascaris</taxon>
    </lineage>
</organism>